<feature type="region of interest" description="Disordered" evidence="1">
    <location>
        <begin position="1"/>
        <end position="60"/>
    </location>
</feature>
<feature type="compositionally biased region" description="Polar residues" evidence="1">
    <location>
        <begin position="245"/>
        <end position="268"/>
    </location>
</feature>
<organism evidence="2 3">
    <name type="scientific">Paramarasmius palmivorus</name>
    <dbReference type="NCBI Taxonomy" id="297713"/>
    <lineage>
        <taxon>Eukaryota</taxon>
        <taxon>Fungi</taxon>
        <taxon>Dikarya</taxon>
        <taxon>Basidiomycota</taxon>
        <taxon>Agaricomycotina</taxon>
        <taxon>Agaricomycetes</taxon>
        <taxon>Agaricomycetidae</taxon>
        <taxon>Agaricales</taxon>
        <taxon>Marasmiineae</taxon>
        <taxon>Marasmiaceae</taxon>
        <taxon>Paramarasmius</taxon>
    </lineage>
</organism>
<feature type="compositionally biased region" description="Polar residues" evidence="1">
    <location>
        <begin position="459"/>
        <end position="487"/>
    </location>
</feature>
<reference evidence="2 3" key="1">
    <citation type="submission" date="2024-01" db="EMBL/GenBank/DDBJ databases">
        <title>A draft genome for a cacao thread blight-causing isolate of Paramarasmius palmivorus.</title>
        <authorList>
            <person name="Baruah I.K."/>
            <person name="Bukari Y."/>
            <person name="Amoako-Attah I."/>
            <person name="Meinhardt L.W."/>
            <person name="Bailey B.A."/>
            <person name="Cohen S.P."/>
        </authorList>
    </citation>
    <scope>NUCLEOTIDE SEQUENCE [LARGE SCALE GENOMIC DNA]</scope>
    <source>
        <strain evidence="2 3">GH-12</strain>
    </source>
</reference>
<feature type="compositionally biased region" description="Acidic residues" evidence="1">
    <location>
        <begin position="729"/>
        <end position="742"/>
    </location>
</feature>
<feature type="compositionally biased region" description="Low complexity" evidence="1">
    <location>
        <begin position="392"/>
        <end position="403"/>
    </location>
</feature>
<feature type="compositionally biased region" description="Low complexity" evidence="1">
    <location>
        <begin position="701"/>
        <end position="710"/>
    </location>
</feature>
<feature type="compositionally biased region" description="Basic and acidic residues" evidence="1">
    <location>
        <begin position="431"/>
        <end position="440"/>
    </location>
</feature>
<feature type="compositionally biased region" description="Polar residues" evidence="1">
    <location>
        <begin position="414"/>
        <end position="427"/>
    </location>
</feature>
<feature type="region of interest" description="Disordered" evidence="1">
    <location>
        <begin position="374"/>
        <end position="499"/>
    </location>
</feature>
<keyword evidence="3" id="KW-1185">Reference proteome</keyword>
<feature type="region of interest" description="Disordered" evidence="1">
    <location>
        <begin position="243"/>
        <end position="286"/>
    </location>
</feature>
<feature type="compositionally biased region" description="Basic residues" evidence="1">
    <location>
        <begin position="619"/>
        <end position="632"/>
    </location>
</feature>
<feature type="compositionally biased region" description="Low complexity" evidence="1">
    <location>
        <begin position="336"/>
        <end position="352"/>
    </location>
</feature>
<protein>
    <submittedName>
        <fullName evidence="2">Uncharacterized protein</fullName>
    </submittedName>
</protein>
<gene>
    <name evidence="2" type="ORF">VNI00_007616</name>
</gene>
<accession>A0AAW0D3D9</accession>
<evidence type="ECO:0000313" key="2">
    <source>
        <dbReference type="EMBL" id="KAK7045367.1"/>
    </source>
</evidence>
<dbReference type="EMBL" id="JAYKXP010000025">
    <property type="protein sequence ID" value="KAK7045367.1"/>
    <property type="molecule type" value="Genomic_DNA"/>
</dbReference>
<feature type="region of interest" description="Disordered" evidence="1">
    <location>
        <begin position="82"/>
        <end position="139"/>
    </location>
</feature>
<feature type="compositionally biased region" description="Low complexity" evidence="1">
    <location>
        <begin position="201"/>
        <end position="217"/>
    </location>
</feature>
<dbReference type="Proteomes" id="UP001383192">
    <property type="component" value="Unassembled WGS sequence"/>
</dbReference>
<feature type="region of interest" description="Disordered" evidence="1">
    <location>
        <begin position="756"/>
        <end position="775"/>
    </location>
</feature>
<feature type="region of interest" description="Disordered" evidence="1">
    <location>
        <begin position="617"/>
        <end position="748"/>
    </location>
</feature>
<comment type="caution">
    <text evidence="2">The sequence shown here is derived from an EMBL/GenBank/DDBJ whole genome shotgun (WGS) entry which is preliminary data.</text>
</comment>
<feature type="compositionally biased region" description="Basic and acidic residues" evidence="1">
    <location>
        <begin position="633"/>
        <end position="642"/>
    </location>
</feature>
<feature type="compositionally biased region" description="Low complexity" evidence="1">
    <location>
        <begin position="662"/>
        <end position="679"/>
    </location>
</feature>
<feature type="region of interest" description="Disordered" evidence="1">
    <location>
        <begin position="301"/>
        <end position="362"/>
    </location>
</feature>
<feature type="region of interest" description="Disordered" evidence="1">
    <location>
        <begin position="820"/>
        <end position="845"/>
    </location>
</feature>
<dbReference type="AlphaFoldDB" id="A0AAW0D3D9"/>
<evidence type="ECO:0000313" key="3">
    <source>
        <dbReference type="Proteomes" id="UP001383192"/>
    </source>
</evidence>
<feature type="compositionally biased region" description="Low complexity" evidence="1">
    <location>
        <begin position="269"/>
        <end position="286"/>
    </location>
</feature>
<feature type="compositionally biased region" description="Low complexity" evidence="1">
    <location>
        <begin position="14"/>
        <end position="26"/>
    </location>
</feature>
<name>A0AAW0D3D9_9AGAR</name>
<feature type="compositionally biased region" description="Acidic residues" evidence="1">
    <location>
        <begin position="28"/>
        <end position="38"/>
    </location>
</feature>
<feature type="compositionally biased region" description="Gly residues" evidence="1">
    <location>
        <begin position="758"/>
        <end position="775"/>
    </location>
</feature>
<proteinExistence type="predicted"/>
<feature type="compositionally biased region" description="Low complexity" evidence="1">
    <location>
        <begin position="115"/>
        <end position="139"/>
    </location>
</feature>
<evidence type="ECO:0000256" key="1">
    <source>
        <dbReference type="SAM" id="MobiDB-lite"/>
    </source>
</evidence>
<feature type="region of interest" description="Disordered" evidence="1">
    <location>
        <begin position="201"/>
        <end position="231"/>
    </location>
</feature>
<sequence length="902" mass="94949">MFSSLSSFLPTALQPNQPQAPDNAPQIDVDDEEEEDQGPDTTTKAEHHGKKEKKEKGPHETFIFVRPPPAKSNHPLNLQVQLVPPNSRQRRMSTDSGIDTDRESTAGVPLSRTPSATSEASSYSTSGYASTSSFASYSSTASGASGRRMIIPLYNLQAHNVMTNTIVDAGTDAKIAKFHKRGLEMIDLAVLEPIEVWLSPPGTHIPGPGTTPAAPVAPGGGTSSARGSLDDSRLRQRLSGVFLKTGQSPGSSAVSLASADNHSNQHQEVPSSSVPPSAAAISSSPAIQVGKKNNNIFGKLFDRKKKENTPTSPPATTTTTPNIHLVSPKTPTFNSPKTPTQPQTQASQTQVPPASPSGARHAKNLSASFTGAFRKSSAAPPASPNQSQFQGTSPNTTPNPSNNGINRFTGLLRPTSSAGRPSTATGVSPTRESRTTERRGGSRSRSRSRGPPSTEDLNDTTLVVDQNTQNQGGNSRFSTLSAASSTGGHHLAVPSQQQQPLQVPIIPIPPTLGIQPTLSTPGGPSVLASGAFNSFASKGYPPPKELGYGKGPAMYVWVIRRWIKGSGEKSFISGLTGGGGLGLGIRGLEGMPNTSSDDGDHGALVDISQIEVRVEWKRGGKKAKRRRIKEKKARHEETEKSASRRSSAGNSELAVPPHKGPSASNTSLALTTTSVATGTTDGGEEGPKKDKDERKKKHRTSTISISSLGGSTEGGLFRRGSRKSHAGTETDDGEDSDPEDSETPWTCTVKVRKLGATRTGGGSRPGSVIVGGGDNHAGTSGPIKVKAGTLSPTPHHPKVVAMLKVPFPLPDVEVEKMNVKKREGKERTSMIPPTNTSPGSGKDDVDFHRRARTDSLVSPGLVVTAEEIKDVVCSTGMWLVVREGFGGVGKVSRKGDGWRIRA</sequence>